<evidence type="ECO:0000256" key="3">
    <source>
        <dbReference type="ARBA" id="ARBA00022833"/>
    </source>
</evidence>
<keyword evidence="7" id="KW-0812">Transmembrane</keyword>
<evidence type="ECO:0000313" key="10">
    <source>
        <dbReference type="Proteomes" id="UP001162740"/>
    </source>
</evidence>
<dbReference type="Proteomes" id="UP001162740">
    <property type="component" value="Plasmid pGD02.2.1"/>
</dbReference>
<keyword evidence="2 6" id="KW-0479">Metal-binding</keyword>
<dbReference type="Gene3D" id="3.90.180.10">
    <property type="entry name" value="Medium-chain alcohol dehydrogenases, catalytic domain"/>
    <property type="match status" value="1"/>
</dbReference>
<keyword evidence="5" id="KW-0520">NAD</keyword>
<name>A0AA47AE14_RHORH</name>
<dbReference type="InterPro" id="IPR002328">
    <property type="entry name" value="ADH_Zn_CS"/>
</dbReference>
<dbReference type="PANTHER" id="PTHR43880">
    <property type="entry name" value="ALCOHOL DEHYDROGENASE"/>
    <property type="match status" value="1"/>
</dbReference>
<dbReference type="InterPro" id="IPR020843">
    <property type="entry name" value="ER"/>
</dbReference>
<dbReference type="GO" id="GO:0008270">
    <property type="term" value="F:zinc ion binding"/>
    <property type="evidence" value="ECO:0007669"/>
    <property type="project" value="InterPro"/>
</dbReference>
<dbReference type="SMART" id="SM00829">
    <property type="entry name" value="PKS_ER"/>
    <property type="match status" value="1"/>
</dbReference>
<proteinExistence type="inferred from homology"/>
<dbReference type="EMBL" id="CP083975">
    <property type="protein sequence ID" value="UZF48321.1"/>
    <property type="molecule type" value="Genomic_DNA"/>
</dbReference>
<dbReference type="PANTHER" id="PTHR43880:SF12">
    <property type="entry name" value="ALCOHOL DEHYDROGENASE CLASS-3"/>
    <property type="match status" value="1"/>
</dbReference>
<keyword evidence="7" id="KW-1133">Transmembrane helix</keyword>
<evidence type="ECO:0000256" key="5">
    <source>
        <dbReference type="ARBA" id="ARBA00023027"/>
    </source>
</evidence>
<evidence type="ECO:0000256" key="6">
    <source>
        <dbReference type="RuleBase" id="RU361277"/>
    </source>
</evidence>
<dbReference type="InterPro" id="IPR013149">
    <property type="entry name" value="ADH-like_C"/>
</dbReference>
<keyword evidence="7" id="KW-0472">Membrane</keyword>
<evidence type="ECO:0000256" key="2">
    <source>
        <dbReference type="ARBA" id="ARBA00022723"/>
    </source>
</evidence>
<evidence type="ECO:0000259" key="8">
    <source>
        <dbReference type="SMART" id="SM00829"/>
    </source>
</evidence>
<dbReference type="Pfam" id="PF00107">
    <property type="entry name" value="ADH_zinc_N"/>
    <property type="match status" value="1"/>
</dbReference>
<dbReference type="InterPro" id="IPR011032">
    <property type="entry name" value="GroES-like_sf"/>
</dbReference>
<evidence type="ECO:0000256" key="1">
    <source>
        <dbReference type="ARBA" id="ARBA00008072"/>
    </source>
</evidence>
<gene>
    <name evidence="9" type="ORF">KUM34_028725</name>
</gene>
<keyword evidence="9" id="KW-0614">Plasmid</keyword>
<dbReference type="InterPro" id="IPR036291">
    <property type="entry name" value="NAD(P)-bd_dom_sf"/>
</dbReference>
<accession>A0AA47AE14</accession>
<keyword evidence="4" id="KW-0560">Oxidoreductase</keyword>
<geneLocation type="plasmid" evidence="9 10">
    <name>pGD02.2.1</name>
</geneLocation>
<comment type="cofactor">
    <cofactor evidence="6">
        <name>Zn(2+)</name>
        <dbReference type="ChEBI" id="CHEBI:29105"/>
    </cofactor>
</comment>
<dbReference type="GO" id="GO:0005829">
    <property type="term" value="C:cytosol"/>
    <property type="evidence" value="ECO:0007669"/>
    <property type="project" value="TreeGrafter"/>
</dbReference>
<protein>
    <submittedName>
        <fullName evidence="9">Alcohol dehydrogenase catalytic domain-containing protein</fullName>
    </submittedName>
</protein>
<dbReference type="Gene3D" id="3.40.50.720">
    <property type="entry name" value="NAD(P)-binding Rossmann-like Domain"/>
    <property type="match status" value="1"/>
</dbReference>
<sequence length="388" mass="39866">MVNTDHSSATHPDYPRTIRGAVLQDIGRARPYATSQPIVVREVHLNRPGPGEIMVRIEAAGICHSDLSVVDGNRPRPVPMLLGHEAAGIVEELGVGVTDLALGDRVVMTFLPRCGDCTGCRSNGKTPCEIGTLANSAGELLGGATRLSVDGKPLHHHLGVSGFATHAVVSRRSVVRVGSDVPAPVAAIFGCALLTGGGAVLNVLNPQPGESLAVVGLGGVGMAAVVTAVATGVERIVGVDSQPAKLEMAQRLGATEVYTPEEAASAGVKVSGAIEAAGHPRALESAIALTAPGGTTVTVGLPAPKQVAYFDPLALVAEARSVVGSYLGSAVPEIDIPIYETLWREGRLDVDGLISSTIDLDAINEAMDTLADGRALRQIITFHEGSPA</sequence>
<keyword evidence="3 6" id="KW-0862">Zinc</keyword>
<dbReference type="PROSITE" id="PS00059">
    <property type="entry name" value="ADH_ZINC"/>
    <property type="match status" value="1"/>
</dbReference>
<reference evidence="9 10" key="1">
    <citation type="journal article" date="2021" name="Front. Microbiol.">
        <title>Bacterial Transformation of Aromatic Monomers in Softwood Black Liquor.</title>
        <authorList>
            <person name="Navas L.E."/>
            <person name="Dexter G."/>
            <person name="Liu J."/>
            <person name="Levy-Booth D."/>
            <person name="Cho M."/>
            <person name="Jang S.K."/>
            <person name="Mansfield S.D."/>
            <person name="Renneckar S."/>
            <person name="Mohn W.W."/>
            <person name="Eltis L.D."/>
        </authorList>
    </citation>
    <scope>NUCLEOTIDE SEQUENCE [LARGE SCALE GENOMIC DNA]</scope>
    <source>
        <strain evidence="9 10">GD02</strain>
    </source>
</reference>
<evidence type="ECO:0000313" key="9">
    <source>
        <dbReference type="EMBL" id="UZF48321.1"/>
    </source>
</evidence>
<dbReference type="GO" id="GO:0046294">
    <property type="term" value="P:formaldehyde catabolic process"/>
    <property type="evidence" value="ECO:0007669"/>
    <property type="project" value="TreeGrafter"/>
</dbReference>
<feature type="domain" description="Enoyl reductase (ER)" evidence="8">
    <location>
        <begin position="33"/>
        <end position="380"/>
    </location>
</feature>
<dbReference type="InterPro" id="IPR013154">
    <property type="entry name" value="ADH-like_N"/>
</dbReference>
<dbReference type="Pfam" id="PF08240">
    <property type="entry name" value="ADH_N"/>
    <property type="match status" value="1"/>
</dbReference>
<organism evidence="9 10">
    <name type="scientific">Rhodococcus rhodochrous</name>
    <dbReference type="NCBI Taxonomy" id="1829"/>
    <lineage>
        <taxon>Bacteria</taxon>
        <taxon>Bacillati</taxon>
        <taxon>Actinomycetota</taxon>
        <taxon>Actinomycetes</taxon>
        <taxon>Mycobacteriales</taxon>
        <taxon>Nocardiaceae</taxon>
        <taxon>Rhodococcus</taxon>
    </lineage>
</organism>
<dbReference type="SUPFAM" id="SSF50129">
    <property type="entry name" value="GroES-like"/>
    <property type="match status" value="2"/>
</dbReference>
<dbReference type="RefSeq" id="WP_229581267.1">
    <property type="nucleotide sequence ID" value="NZ_CP083975.1"/>
</dbReference>
<evidence type="ECO:0000256" key="4">
    <source>
        <dbReference type="ARBA" id="ARBA00023002"/>
    </source>
</evidence>
<comment type="similarity">
    <text evidence="1 6">Belongs to the zinc-containing alcohol dehydrogenase family.</text>
</comment>
<dbReference type="GO" id="GO:0051903">
    <property type="term" value="F:S-(hydroxymethyl)glutathione dehydrogenase [NAD(P)+] activity"/>
    <property type="evidence" value="ECO:0007669"/>
    <property type="project" value="TreeGrafter"/>
</dbReference>
<feature type="transmembrane region" description="Helical" evidence="7">
    <location>
        <begin position="213"/>
        <end position="233"/>
    </location>
</feature>
<dbReference type="AlphaFoldDB" id="A0AA47AE14"/>
<evidence type="ECO:0000256" key="7">
    <source>
        <dbReference type="SAM" id="Phobius"/>
    </source>
</evidence>
<dbReference type="SUPFAM" id="SSF51735">
    <property type="entry name" value="NAD(P)-binding Rossmann-fold domains"/>
    <property type="match status" value="1"/>
</dbReference>
<feature type="transmembrane region" description="Helical" evidence="7">
    <location>
        <begin position="181"/>
        <end position="201"/>
    </location>
</feature>